<name>A0A483CZA3_9EURY</name>
<organism evidence="1 2">
    <name type="scientific">Methanofollis fontis</name>
    <dbReference type="NCBI Taxonomy" id="2052832"/>
    <lineage>
        <taxon>Archaea</taxon>
        <taxon>Methanobacteriati</taxon>
        <taxon>Methanobacteriota</taxon>
        <taxon>Stenosarchaea group</taxon>
        <taxon>Methanomicrobia</taxon>
        <taxon>Methanomicrobiales</taxon>
        <taxon>Methanomicrobiaceae</taxon>
        <taxon>Methanofollis</taxon>
    </lineage>
</organism>
<dbReference type="EMBL" id="PGCL01000001">
    <property type="protein sequence ID" value="TAJ45662.1"/>
    <property type="molecule type" value="Genomic_DNA"/>
</dbReference>
<dbReference type="SUPFAM" id="SSF159713">
    <property type="entry name" value="Dhaf3308-like"/>
    <property type="match status" value="1"/>
</dbReference>
<dbReference type="OrthoDB" id="117854at2157"/>
<proteinExistence type="predicted"/>
<sequence length="201" mass="21404">MNLIATAVKKLEETVEHSGCEEGAVSLSRSTTIPLCQYPRGVCIEARFGDRRAHVVTPEPIQACTKVSFMFGAPLERPIERSAACAIINAVSGFFCINRRLNACTETDHTRCKQALAAELRGKTAFVAGSSRTLPEDAGIAYTDDPAAADVVLVTGPGLIEADALAAVEGALQDRRVIFLGPSTAGVAALLKHEHWCPYGH</sequence>
<protein>
    <submittedName>
        <fullName evidence="1">Uncharacterized protein</fullName>
    </submittedName>
</protein>
<dbReference type="Proteomes" id="UP000292580">
    <property type="component" value="Unassembled WGS sequence"/>
</dbReference>
<evidence type="ECO:0000313" key="2">
    <source>
        <dbReference type="Proteomes" id="UP000292580"/>
    </source>
</evidence>
<keyword evidence="2" id="KW-1185">Reference proteome</keyword>
<accession>A0A483CZA3</accession>
<comment type="caution">
    <text evidence="1">The sequence shown here is derived from an EMBL/GenBank/DDBJ whole genome shotgun (WGS) entry which is preliminary data.</text>
</comment>
<dbReference type="RefSeq" id="WP_130646027.1">
    <property type="nucleotide sequence ID" value="NZ_PGCL01000001.1"/>
</dbReference>
<reference evidence="1 2" key="1">
    <citation type="submission" date="2017-11" db="EMBL/GenBank/DDBJ databases">
        <title>Isolation and Characterization of Methanofollis Species from Methane Seep Offshore SW Taiwan.</title>
        <authorList>
            <person name="Teng N.-H."/>
            <person name="Lai M.-C."/>
            <person name="Chen S.-C."/>
        </authorList>
    </citation>
    <scope>NUCLEOTIDE SEQUENCE [LARGE SCALE GENOMIC DNA]</scope>
    <source>
        <strain evidence="1 2">FWC-SCC2</strain>
    </source>
</reference>
<dbReference type="AlphaFoldDB" id="A0A483CZA3"/>
<evidence type="ECO:0000313" key="1">
    <source>
        <dbReference type="EMBL" id="TAJ45662.1"/>
    </source>
</evidence>
<gene>
    <name evidence="1" type="ORF">CUJ86_02800</name>
</gene>